<evidence type="ECO:0000313" key="4">
    <source>
        <dbReference type="EMBL" id="KPU42814.1"/>
    </source>
</evidence>
<dbReference type="PROSITE" id="PS50977">
    <property type="entry name" value="HTH_TETR_2"/>
    <property type="match status" value="1"/>
</dbReference>
<keyword evidence="1 2" id="KW-0238">DNA-binding</keyword>
<dbReference type="AlphaFoldDB" id="A0A0P8WKG7"/>
<dbReference type="EMBL" id="LKET01000051">
    <property type="protein sequence ID" value="KPU42814.1"/>
    <property type="molecule type" value="Genomic_DNA"/>
</dbReference>
<name>A0A0P8WKG7_9CLOT</name>
<dbReference type="Pfam" id="PF00440">
    <property type="entry name" value="TetR_N"/>
    <property type="match status" value="1"/>
</dbReference>
<protein>
    <submittedName>
        <fullName evidence="4">HTH-type transcriptional repressor KstR2</fullName>
    </submittedName>
</protein>
<organism evidence="4 5">
    <name type="scientific">Oxobacter pfennigii</name>
    <dbReference type="NCBI Taxonomy" id="36849"/>
    <lineage>
        <taxon>Bacteria</taxon>
        <taxon>Bacillati</taxon>
        <taxon>Bacillota</taxon>
        <taxon>Clostridia</taxon>
        <taxon>Eubacteriales</taxon>
        <taxon>Clostridiaceae</taxon>
        <taxon>Oxobacter</taxon>
    </lineage>
</organism>
<evidence type="ECO:0000259" key="3">
    <source>
        <dbReference type="PROSITE" id="PS50977"/>
    </source>
</evidence>
<dbReference type="PRINTS" id="PR00455">
    <property type="entry name" value="HTHTETR"/>
</dbReference>
<dbReference type="OrthoDB" id="9808476at2"/>
<dbReference type="SUPFAM" id="SSF46689">
    <property type="entry name" value="Homeodomain-like"/>
    <property type="match status" value="1"/>
</dbReference>
<evidence type="ECO:0000256" key="1">
    <source>
        <dbReference type="ARBA" id="ARBA00023125"/>
    </source>
</evidence>
<proteinExistence type="predicted"/>
<dbReference type="STRING" id="36849.OXPF_35770"/>
<reference evidence="4 5" key="1">
    <citation type="submission" date="2015-09" db="EMBL/GenBank/DDBJ databases">
        <title>Genome sequence of Oxobacter pfennigii DSM 3222.</title>
        <authorList>
            <person name="Poehlein A."/>
            <person name="Bengelsdorf F.R."/>
            <person name="Schiel-Bengelsdorf B."/>
            <person name="Duerre P."/>
            <person name="Daniel R."/>
        </authorList>
    </citation>
    <scope>NUCLEOTIDE SEQUENCE [LARGE SCALE GENOMIC DNA]</scope>
    <source>
        <strain evidence="4 5">DSM 3222</strain>
    </source>
</reference>
<dbReference type="PANTHER" id="PTHR30055">
    <property type="entry name" value="HTH-TYPE TRANSCRIPTIONAL REGULATOR RUTR"/>
    <property type="match status" value="1"/>
</dbReference>
<dbReference type="Gene3D" id="1.10.357.10">
    <property type="entry name" value="Tetracycline Repressor, domain 2"/>
    <property type="match status" value="1"/>
</dbReference>
<dbReference type="GO" id="GO:0003700">
    <property type="term" value="F:DNA-binding transcription factor activity"/>
    <property type="evidence" value="ECO:0007669"/>
    <property type="project" value="TreeGrafter"/>
</dbReference>
<dbReference type="PANTHER" id="PTHR30055:SF226">
    <property type="entry name" value="HTH-TYPE TRANSCRIPTIONAL REGULATOR PKSA"/>
    <property type="match status" value="1"/>
</dbReference>
<feature type="domain" description="HTH tetR-type" evidence="3">
    <location>
        <begin position="3"/>
        <end position="63"/>
    </location>
</feature>
<gene>
    <name evidence="4" type="primary">kstR2_6</name>
    <name evidence="4" type="ORF">OXPF_35770</name>
</gene>
<sequence>MEHGKKQKILEVSRKLFYEEGYGNTTVRQIAEAAGVSTSVLFHYFKNKRDVLVHIVREFRDNRRKVVELVGDDLSQFEKRILRLKLILYPMLNDHKLLRLHVDEINEKIIENTGNAPGFMKDLYIDKTDYLDETYNYDELLKYRYYYYLGSVNEITLKFYNGSTPFNKINIDHHIISCFNMFFNIPISEIVSSIKRVERVMNLISFDGFGYRVLNDEISEYIGAGKKLASYDFSKVVFINDIVFSDVDDAAAKNKEWLKENYDKAIILVKYYGLINPVDIKGIQHSIDDFDKQVINSYLLLKDNFAADYFVTGFIDNSKAKVEEGIINQFEKYGVDALKTLYNITICHADNHNVIAQCAFIFYK</sequence>
<dbReference type="InterPro" id="IPR009057">
    <property type="entry name" value="Homeodomain-like_sf"/>
</dbReference>
<dbReference type="InterPro" id="IPR001647">
    <property type="entry name" value="HTH_TetR"/>
</dbReference>
<dbReference type="RefSeq" id="WP_054876556.1">
    <property type="nucleotide sequence ID" value="NZ_LKET01000051.1"/>
</dbReference>
<dbReference type="InterPro" id="IPR050109">
    <property type="entry name" value="HTH-type_TetR-like_transc_reg"/>
</dbReference>
<evidence type="ECO:0000256" key="2">
    <source>
        <dbReference type="PROSITE-ProRule" id="PRU00335"/>
    </source>
</evidence>
<accession>A0A0P8WKG7</accession>
<evidence type="ECO:0000313" key="5">
    <source>
        <dbReference type="Proteomes" id="UP000050326"/>
    </source>
</evidence>
<keyword evidence="5" id="KW-1185">Reference proteome</keyword>
<comment type="caution">
    <text evidence="4">The sequence shown here is derived from an EMBL/GenBank/DDBJ whole genome shotgun (WGS) entry which is preliminary data.</text>
</comment>
<feature type="DNA-binding region" description="H-T-H motif" evidence="2">
    <location>
        <begin position="26"/>
        <end position="45"/>
    </location>
</feature>
<dbReference type="GO" id="GO:0000976">
    <property type="term" value="F:transcription cis-regulatory region binding"/>
    <property type="evidence" value="ECO:0007669"/>
    <property type="project" value="TreeGrafter"/>
</dbReference>
<dbReference type="Proteomes" id="UP000050326">
    <property type="component" value="Unassembled WGS sequence"/>
</dbReference>